<name>A0A9D1UWM3_9LACO</name>
<evidence type="ECO:0000313" key="15">
    <source>
        <dbReference type="EMBL" id="HIX01761.1"/>
    </source>
</evidence>
<dbReference type="GO" id="GO:0006269">
    <property type="term" value="P:DNA replication, synthesis of primer"/>
    <property type="evidence" value="ECO:0007669"/>
    <property type="project" value="UniProtKB-KW"/>
</dbReference>
<dbReference type="PANTHER" id="PTHR30580:SF0">
    <property type="entry name" value="PRIMOSOMAL PROTEIN N"/>
    <property type="match status" value="1"/>
</dbReference>
<feature type="binding site" evidence="12">
    <location>
        <position position="542"/>
    </location>
    <ligand>
        <name>Zn(2+)</name>
        <dbReference type="ChEBI" id="CHEBI:29105"/>
        <label>2</label>
    </ligand>
</feature>
<dbReference type="InterPro" id="IPR041236">
    <property type="entry name" value="PriA_C"/>
</dbReference>
<dbReference type="SMART" id="SM00487">
    <property type="entry name" value="DEXDc"/>
    <property type="match status" value="1"/>
</dbReference>
<evidence type="ECO:0000259" key="14">
    <source>
        <dbReference type="PROSITE" id="PS51194"/>
    </source>
</evidence>
<comment type="subunit">
    <text evidence="12">Component of the replication restart primosome.</text>
</comment>
<dbReference type="PROSITE" id="PS51192">
    <property type="entry name" value="HELICASE_ATP_BIND_1"/>
    <property type="match status" value="1"/>
</dbReference>
<keyword evidence="6 12" id="KW-0347">Helicase</keyword>
<dbReference type="Pfam" id="PF18074">
    <property type="entry name" value="PriA_C"/>
    <property type="match status" value="1"/>
</dbReference>
<evidence type="ECO:0000256" key="7">
    <source>
        <dbReference type="ARBA" id="ARBA00022833"/>
    </source>
</evidence>
<feature type="binding site" evidence="12">
    <location>
        <position position="539"/>
    </location>
    <ligand>
        <name>Zn(2+)</name>
        <dbReference type="ChEBI" id="CHEBI:29105"/>
        <label>2</label>
    </ligand>
</feature>
<comment type="cofactor">
    <cofactor evidence="12">
        <name>Zn(2+)</name>
        <dbReference type="ChEBI" id="CHEBI:29105"/>
    </cofactor>
    <text evidence="12">Binds 2 zinc ions per subunit.</text>
</comment>
<dbReference type="SUPFAM" id="SSF52540">
    <property type="entry name" value="P-loop containing nucleoside triphosphate hydrolases"/>
    <property type="match status" value="2"/>
</dbReference>
<accession>A0A9D1UWM3</accession>
<keyword evidence="3 12" id="KW-0479">Metal-binding</keyword>
<proteinExistence type="inferred from homology"/>
<comment type="similarity">
    <text evidence="12">Belongs to the helicase family. PriA subfamily.</text>
</comment>
<protein>
    <recommendedName>
        <fullName evidence="12">Replication restart protein PriA</fullName>
    </recommendedName>
    <alternativeName>
        <fullName evidence="12">ATP-dependent DNA helicase PriA</fullName>
        <ecNumber evidence="12">5.6.2.4</ecNumber>
    </alternativeName>
    <alternativeName>
        <fullName evidence="12">DNA 3'-5' helicase PriA</fullName>
    </alternativeName>
</protein>
<dbReference type="InterPro" id="IPR001650">
    <property type="entry name" value="Helicase_C-like"/>
</dbReference>
<dbReference type="Proteomes" id="UP000823963">
    <property type="component" value="Unassembled WGS sequence"/>
</dbReference>
<feature type="binding site" evidence="12">
    <location>
        <position position="524"/>
    </location>
    <ligand>
        <name>Zn(2+)</name>
        <dbReference type="ChEBI" id="CHEBI:29105"/>
        <label>2</label>
    </ligand>
</feature>
<gene>
    <name evidence="12 15" type="primary">priA</name>
    <name evidence="15" type="ORF">H9861_03305</name>
</gene>
<dbReference type="GO" id="GO:0008270">
    <property type="term" value="F:zinc ion binding"/>
    <property type="evidence" value="ECO:0007669"/>
    <property type="project" value="UniProtKB-UniRule"/>
</dbReference>
<comment type="catalytic activity">
    <reaction evidence="12">
        <text>Couples ATP hydrolysis with the unwinding of duplex DNA by translocating in the 3'-5' direction.</text>
        <dbReference type="EC" id="5.6.2.4"/>
    </reaction>
</comment>
<keyword evidence="8 12" id="KW-0067">ATP-binding</keyword>
<feature type="domain" description="Helicase C-terminal" evidence="14">
    <location>
        <begin position="547"/>
        <end position="701"/>
    </location>
</feature>
<evidence type="ECO:0000256" key="5">
    <source>
        <dbReference type="ARBA" id="ARBA00022801"/>
    </source>
</evidence>
<dbReference type="GO" id="GO:0006310">
    <property type="term" value="P:DNA recombination"/>
    <property type="evidence" value="ECO:0007669"/>
    <property type="project" value="InterPro"/>
</dbReference>
<keyword evidence="1 12" id="KW-0639">Primosome</keyword>
<dbReference type="PANTHER" id="PTHR30580">
    <property type="entry name" value="PRIMOSOMAL PROTEIN N"/>
    <property type="match status" value="1"/>
</dbReference>
<evidence type="ECO:0000256" key="12">
    <source>
        <dbReference type="HAMAP-Rule" id="MF_00983"/>
    </source>
</evidence>
<feature type="binding site" evidence="12">
    <location>
        <position position="521"/>
    </location>
    <ligand>
        <name>Zn(2+)</name>
        <dbReference type="ChEBI" id="CHEBI:29105"/>
        <label>2</label>
    </ligand>
</feature>
<dbReference type="InterPro" id="IPR005259">
    <property type="entry name" value="PriA"/>
</dbReference>
<dbReference type="InterPro" id="IPR027417">
    <property type="entry name" value="P-loop_NTPase"/>
</dbReference>
<feature type="binding site" evidence="12">
    <location>
        <position position="515"/>
    </location>
    <ligand>
        <name>Zn(2+)</name>
        <dbReference type="ChEBI" id="CHEBI:29105"/>
        <label>1</label>
    </ligand>
</feature>
<evidence type="ECO:0000256" key="9">
    <source>
        <dbReference type="ARBA" id="ARBA00023125"/>
    </source>
</evidence>
<dbReference type="Pfam" id="PF17764">
    <property type="entry name" value="PriA_3primeBD"/>
    <property type="match status" value="1"/>
</dbReference>
<dbReference type="GO" id="GO:0006270">
    <property type="term" value="P:DNA replication initiation"/>
    <property type="evidence" value="ECO:0007669"/>
    <property type="project" value="TreeGrafter"/>
</dbReference>
<comment type="catalytic activity">
    <reaction evidence="11 12">
        <text>ATP + H2O = ADP + phosphate + H(+)</text>
        <dbReference type="Rhea" id="RHEA:13065"/>
        <dbReference type="ChEBI" id="CHEBI:15377"/>
        <dbReference type="ChEBI" id="CHEBI:15378"/>
        <dbReference type="ChEBI" id="CHEBI:30616"/>
        <dbReference type="ChEBI" id="CHEBI:43474"/>
        <dbReference type="ChEBI" id="CHEBI:456216"/>
        <dbReference type="EC" id="5.6.2.4"/>
    </reaction>
</comment>
<dbReference type="HAMAP" id="MF_00983">
    <property type="entry name" value="PriA"/>
    <property type="match status" value="1"/>
</dbReference>
<reference evidence="15" key="2">
    <citation type="submission" date="2021-04" db="EMBL/GenBank/DDBJ databases">
        <authorList>
            <person name="Gilroy R."/>
        </authorList>
    </citation>
    <scope>NUCLEOTIDE SEQUENCE</scope>
    <source>
        <strain evidence="15">6627</strain>
    </source>
</reference>
<evidence type="ECO:0000256" key="4">
    <source>
        <dbReference type="ARBA" id="ARBA00022741"/>
    </source>
</evidence>
<dbReference type="InterPro" id="IPR011545">
    <property type="entry name" value="DEAD/DEAH_box_helicase_dom"/>
</dbReference>
<dbReference type="GO" id="GO:0003677">
    <property type="term" value="F:DNA binding"/>
    <property type="evidence" value="ECO:0007669"/>
    <property type="project" value="UniProtKB-UniRule"/>
</dbReference>
<dbReference type="GO" id="GO:0016787">
    <property type="term" value="F:hydrolase activity"/>
    <property type="evidence" value="ECO:0007669"/>
    <property type="project" value="UniProtKB-KW"/>
</dbReference>
<comment type="caution">
    <text evidence="15">The sequence shown here is derived from an EMBL/GenBank/DDBJ whole genome shotgun (WGS) entry which is preliminary data.</text>
</comment>
<dbReference type="NCBIfam" id="NF004066">
    <property type="entry name" value="PRK05580.1-3"/>
    <property type="match status" value="1"/>
</dbReference>
<dbReference type="GO" id="GO:0043138">
    <property type="term" value="F:3'-5' DNA helicase activity"/>
    <property type="evidence" value="ECO:0007669"/>
    <property type="project" value="UniProtKB-EC"/>
</dbReference>
<dbReference type="CDD" id="cd18804">
    <property type="entry name" value="SF2_C_priA"/>
    <property type="match status" value="1"/>
</dbReference>
<evidence type="ECO:0000256" key="11">
    <source>
        <dbReference type="ARBA" id="ARBA00048988"/>
    </source>
</evidence>
<keyword evidence="9 12" id="KW-0238">DNA-binding</keyword>
<dbReference type="EC" id="5.6.2.4" evidence="12"/>
<dbReference type="Pfam" id="PF00270">
    <property type="entry name" value="DEAD"/>
    <property type="match status" value="1"/>
</dbReference>
<evidence type="ECO:0000256" key="1">
    <source>
        <dbReference type="ARBA" id="ARBA00022515"/>
    </source>
</evidence>
<feature type="binding site" evidence="12">
    <location>
        <position position="512"/>
    </location>
    <ligand>
        <name>Zn(2+)</name>
        <dbReference type="ChEBI" id="CHEBI:29105"/>
        <label>1</label>
    </ligand>
</feature>
<evidence type="ECO:0000256" key="10">
    <source>
        <dbReference type="ARBA" id="ARBA00023235"/>
    </source>
</evidence>
<evidence type="ECO:0000256" key="2">
    <source>
        <dbReference type="ARBA" id="ARBA00022705"/>
    </source>
</evidence>
<sequence>MNQYAKVIVDVPTMQTNHPFTYKVPEKLQNLIKVGMRVVVSFGNGNRKIQGFVIELSNDYTKEHQLKEIEDLLDLEPVLSPEALSMADWMAQQTFAFKVRCLQVMLPSAMRVSYEKKLIANVSYKNDAEVQKIFEGQTEIDYAPAKMDVALLKQIEKLRTKQKIRIDYRVKNRARSKKMWAFKASMEIDQLKKYKQSLRKSAVKQKRLVDFLILNHDQEFIQADVTRENNFTAADIKKGAANEILKRYEVEKYRNPFDISKVTPTQPKKLTLAQQKATDAVDLAIDQEQSQPFLLEGVTGSGKTEVYLQIIQYALSKGKTALMLVPEISLTPQIVRQFKARFGDKVALLHSALSEGERFDEWRRIENQEAQVVVGARSAIFAPLKNLGVIIIDEEHETSYKQEDMPRYHARDVAIWRGKYHHCPVLLGSATPSLESRARAQKGVYSWLRLTERINQRPLPEVQLVDMRKAMPDAVRPDLSRQLCDVIQQKLDRKEQIVLMLNRRGYASFLMCRECGEVIKCPNCDISLTYHRDTNSLKCHYCGHEEAVPRVCPHCHSDKIRYYGTGTQKVENELKEIFPEARIIRMDVDTTSRKGAHEKLLKQFDEHQADILLGTQMIAKGLDFPNVTLVGVLNADTSLGLPDFRASERTFQLLTQVSGRAGRAEKEGKVIVQTFNPDHYAIQYAKNQDYEKFFVKEMNVRHQGGYPPYYYTIQITASDRSENRAAKKMYQIQGELLNQISKNALILGPTPKSIARINNRYYYQLVIKYKNEPQLEEYLQNLMVKVQKEEHSGLQLSIDRNPLSFM</sequence>
<dbReference type="InterPro" id="IPR040498">
    <property type="entry name" value="PriA_CRR"/>
</dbReference>
<reference evidence="15" key="1">
    <citation type="journal article" date="2021" name="PeerJ">
        <title>Extensive microbial diversity within the chicken gut microbiome revealed by metagenomics and culture.</title>
        <authorList>
            <person name="Gilroy R."/>
            <person name="Ravi A."/>
            <person name="Getino M."/>
            <person name="Pursley I."/>
            <person name="Horton D.L."/>
            <person name="Alikhan N.F."/>
            <person name="Baker D."/>
            <person name="Gharbi K."/>
            <person name="Hall N."/>
            <person name="Watson M."/>
            <person name="Adriaenssens E.M."/>
            <person name="Foster-Nyarko E."/>
            <person name="Jarju S."/>
            <person name="Secka A."/>
            <person name="Antonio M."/>
            <person name="Oren A."/>
            <person name="Chaudhuri R.R."/>
            <person name="La Ragione R."/>
            <person name="Hildebrand F."/>
            <person name="Pallen M.J."/>
        </authorList>
    </citation>
    <scope>NUCLEOTIDE SEQUENCE</scope>
    <source>
        <strain evidence="15">6627</strain>
    </source>
</reference>
<dbReference type="EMBL" id="DXFP01000025">
    <property type="protein sequence ID" value="HIX01761.1"/>
    <property type="molecule type" value="Genomic_DNA"/>
</dbReference>
<dbReference type="PROSITE" id="PS51194">
    <property type="entry name" value="HELICASE_CTER"/>
    <property type="match status" value="1"/>
</dbReference>
<feature type="domain" description="Helicase ATP-binding" evidence="13">
    <location>
        <begin position="284"/>
        <end position="450"/>
    </location>
</feature>
<feature type="binding site" evidence="12">
    <location>
        <position position="552"/>
    </location>
    <ligand>
        <name>Zn(2+)</name>
        <dbReference type="ChEBI" id="CHEBI:29105"/>
        <label>1</label>
    </ligand>
</feature>
<dbReference type="InterPro" id="IPR041222">
    <property type="entry name" value="PriA_3primeBD"/>
</dbReference>
<evidence type="ECO:0000256" key="6">
    <source>
        <dbReference type="ARBA" id="ARBA00022806"/>
    </source>
</evidence>
<dbReference type="AlphaFoldDB" id="A0A9D1UWM3"/>
<dbReference type="InterPro" id="IPR042115">
    <property type="entry name" value="PriA_3primeBD_sf"/>
</dbReference>
<feature type="binding site" evidence="12">
    <location>
        <position position="555"/>
    </location>
    <ligand>
        <name>Zn(2+)</name>
        <dbReference type="ChEBI" id="CHEBI:29105"/>
        <label>1</label>
    </ligand>
</feature>
<keyword evidence="4 12" id="KW-0547">Nucleotide-binding</keyword>
<evidence type="ECO:0000256" key="8">
    <source>
        <dbReference type="ARBA" id="ARBA00022840"/>
    </source>
</evidence>
<dbReference type="Gene3D" id="3.40.50.300">
    <property type="entry name" value="P-loop containing nucleotide triphosphate hydrolases"/>
    <property type="match status" value="2"/>
</dbReference>
<dbReference type="GO" id="GO:1990077">
    <property type="term" value="C:primosome complex"/>
    <property type="evidence" value="ECO:0007669"/>
    <property type="project" value="UniProtKB-UniRule"/>
</dbReference>
<evidence type="ECO:0000259" key="13">
    <source>
        <dbReference type="PROSITE" id="PS51192"/>
    </source>
</evidence>
<organism evidence="15 16">
    <name type="scientific">Candidatus Ligilactobacillus excrementigallinarum</name>
    <dbReference type="NCBI Taxonomy" id="2838641"/>
    <lineage>
        <taxon>Bacteria</taxon>
        <taxon>Bacillati</taxon>
        <taxon>Bacillota</taxon>
        <taxon>Bacilli</taxon>
        <taxon>Lactobacillales</taxon>
        <taxon>Lactobacillaceae</taxon>
        <taxon>Ligilactobacillus</taxon>
    </lineage>
</organism>
<dbReference type="NCBIfam" id="TIGR00595">
    <property type="entry name" value="priA"/>
    <property type="match status" value="1"/>
</dbReference>
<dbReference type="InterPro" id="IPR014001">
    <property type="entry name" value="Helicase_ATP-bd"/>
</dbReference>
<dbReference type="Pfam" id="PF18319">
    <property type="entry name" value="Zn_ribbon_PriA"/>
    <property type="match status" value="1"/>
</dbReference>
<keyword evidence="7 12" id="KW-0862">Zinc</keyword>
<dbReference type="Pfam" id="PF00271">
    <property type="entry name" value="Helicase_C"/>
    <property type="match status" value="1"/>
</dbReference>
<dbReference type="SMART" id="SM00490">
    <property type="entry name" value="HELICc"/>
    <property type="match status" value="1"/>
</dbReference>
<dbReference type="Gene3D" id="3.40.1440.60">
    <property type="entry name" value="PriA, 3(prime) DNA-binding domain"/>
    <property type="match status" value="1"/>
</dbReference>
<dbReference type="GO" id="GO:0006302">
    <property type="term" value="P:double-strand break repair"/>
    <property type="evidence" value="ECO:0007669"/>
    <property type="project" value="InterPro"/>
</dbReference>
<dbReference type="FunFam" id="3.40.50.300:FF:000489">
    <property type="entry name" value="Primosome assembly protein PriA"/>
    <property type="match status" value="1"/>
</dbReference>
<keyword evidence="10 12" id="KW-0413">Isomerase</keyword>
<comment type="function">
    <text evidence="12">Initiates the restart of stalled replication forks, which reloads the replicative helicase on sites other than the origin of replication. Recognizes and binds to abandoned replication forks and remodels them to uncover a helicase loading site. Promotes assembly of the primosome at these replication forks.</text>
</comment>
<keyword evidence="5 12" id="KW-0378">Hydrolase</keyword>
<keyword evidence="2 12" id="KW-0235">DNA replication</keyword>
<dbReference type="FunFam" id="3.40.1440.60:FF:000001">
    <property type="entry name" value="Primosomal protein N"/>
    <property type="match status" value="1"/>
</dbReference>
<dbReference type="GO" id="GO:0005524">
    <property type="term" value="F:ATP binding"/>
    <property type="evidence" value="ECO:0007669"/>
    <property type="project" value="UniProtKB-UniRule"/>
</dbReference>
<evidence type="ECO:0000256" key="3">
    <source>
        <dbReference type="ARBA" id="ARBA00022723"/>
    </source>
</evidence>
<dbReference type="CDD" id="cd17929">
    <property type="entry name" value="DEXHc_priA"/>
    <property type="match status" value="1"/>
</dbReference>
<evidence type="ECO:0000313" key="16">
    <source>
        <dbReference type="Proteomes" id="UP000823963"/>
    </source>
</evidence>